<dbReference type="InterPro" id="IPR051265">
    <property type="entry name" value="HIBADH-related_NP60_sf"/>
</dbReference>
<dbReference type="EMBL" id="BAAAUV010000014">
    <property type="protein sequence ID" value="GAA3224436.1"/>
    <property type="molecule type" value="Genomic_DNA"/>
</dbReference>
<reference evidence="3" key="1">
    <citation type="journal article" date="2019" name="Int. J. Syst. Evol. Microbiol.">
        <title>The Global Catalogue of Microorganisms (GCM) 10K type strain sequencing project: providing services to taxonomists for standard genome sequencing and annotation.</title>
        <authorList>
            <consortium name="The Broad Institute Genomics Platform"/>
            <consortium name="The Broad Institute Genome Sequencing Center for Infectious Disease"/>
            <person name="Wu L."/>
            <person name="Ma J."/>
        </authorList>
    </citation>
    <scope>NUCLEOTIDE SEQUENCE [LARGE SCALE GENOMIC DNA]</scope>
    <source>
        <strain evidence="3">JCM 9377</strain>
    </source>
</reference>
<dbReference type="InterPro" id="IPR008927">
    <property type="entry name" value="6-PGluconate_DH-like_C_sf"/>
</dbReference>
<dbReference type="RefSeq" id="WP_344832940.1">
    <property type="nucleotide sequence ID" value="NZ_BAAAUV010000014.1"/>
</dbReference>
<dbReference type="PANTHER" id="PTHR43580">
    <property type="entry name" value="OXIDOREDUCTASE GLYR1-RELATED"/>
    <property type="match status" value="1"/>
</dbReference>
<dbReference type="Pfam" id="PF03446">
    <property type="entry name" value="NAD_binding_2"/>
    <property type="match status" value="1"/>
</dbReference>
<evidence type="ECO:0000313" key="2">
    <source>
        <dbReference type="EMBL" id="GAA3224436.1"/>
    </source>
</evidence>
<accession>A0ABP6QFU9</accession>
<dbReference type="InterPro" id="IPR006175">
    <property type="entry name" value="YjgF/YER057c/UK114"/>
</dbReference>
<dbReference type="InterPro" id="IPR002204">
    <property type="entry name" value="3-OH-isobutyrate_DH-rel_CS"/>
</dbReference>
<dbReference type="CDD" id="cd00448">
    <property type="entry name" value="YjgF_YER057c_UK114_family"/>
    <property type="match status" value="1"/>
</dbReference>
<dbReference type="Gene3D" id="1.10.1040.10">
    <property type="entry name" value="N-(1-d-carboxylethyl)-l-norvaline Dehydrogenase, domain 2"/>
    <property type="match status" value="1"/>
</dbReference>
<evidence type="ECO:0000313" key="3">
    <source>
        <dbReference type="Proteomes" id="UP001501237"/>
    </source>
</evidence>
<dbReference type="InterPro" id="IPR006115">
    <property type="entry name" value="6PGDH_NADP-bd"/>
</dbReference>
<dbReference type="InterPro" id="IPR035959">
    <property type="entry name" value="RutC-like_sf"/>
</dbReference>
<evidence type="ECO:0000259" key="1">
    <source>
        <dbReference type="Pfam" id="PF03446"/>
    </source>
</evidence>
<feature type="domain" description="6-phosphogluconate dehydrogenase NADP-binding" evidence="1">
    <location>
        <begin position="2"/>
        <end position="143"/>
    </location>
</feature>
<dbReference type="Proteomes" id="UP001501237">
    <property type="component" value="Unassembled WGS sequence"/>
</dbReference>
<dbReference type="SUPFAM" id="SSF48179">
    <property type="entry name" value="6-phosphogluconate dehydrogenase C-terminal domain-like"/>
    <property type="match status" value="1"/>
</dbReference>
<keyword evidence="3" id="KW-1185">Reference proteome</keyword>
<organism evidence="2 3">
    <name type="scientific">Actinocorallia longicatena</name>
    <dbReference type="NCBI Taxonomy" id="111803"/>
    <lineage>
        <taxon>Bacteria</taxon>
        <taxon>Bacillati</taxon>
        <taxon>Actinomycetota</taxon>
        <taxon>Actinomycetes</taxon>
        <taxon>Streptosporangiales</taxon>
        <taxon>Thermomonosporaceae</taxon>
        <taxon>Actinocorallia</taxon>
    </lineage>
</organism>
<dbReference type="SUPFAM" id="SSF55298">
    <property type="entry name" value="YjgF-like"/>
    <property type="match status" value="1"/>
</dbReference>
<dbReference type="Gene3D" id="3.40.50.720">
    <property type="entry name" value="NAD(P)-binding Rossmann-like Domain"/>
    <property type="match status" value="1"/>
</dbReference>
<sequence>MIAFLGLGRMGAPMARRLVAAGHQLTVWNRTPKHVEGALAAADPAEAVAGARIVVTMLRDPEAVLSVLEEAKPAPGTLVIEMSTIGPAAVARLRRLLPGGVGLVDAPVLGSTAPAQDGTLTVLAGGTPDDLARCEELLKVFGTVRIAGGPGAGAALKIAVMNTIVPAQVLVAETLAYADSLGVDRGLLLDVLAETPVAPVVARLRPALAERPATRYALGLAAKDLALAPSPVLSLAGAALARLESAVAAGEAEADLTAILGLPGGPPAVQKINPASVPATNGHYSHATRAGGLLFVSGQVALDEDDRVIAPGDMRAQAEVVLRNVGAILADQGLTFGQVTHIRTFVTDMSQLRAYGEVRAPYFPVPPASTTVEVSRLFRDGLVIEVEVVAAAS</sequence>
<dbReference type="Pfam" id="PF01042">
    <property type="entry name" value="Ribonuc_L-PSP"/>
    <property type="match status" value="1"/>
</dbReference>
<dbReference type="InterPro" id="IPR036291">
    <property type="entry name" value="NAD(P)-bd_dom_sf"/>
</dbReference>
<dbReference type="PROSITE" id="PS00895">
    <property type="entry name" value="3_HYDROXYISOBUT_DH"/>
    <property type="match status" value="1"/>
</dbReference>
<gene>
    <name evidence="2" type="ORF">GCM10010468_51450</name>
</gene>
<dbReference type="PANTHER" id="PTHR43580:SF2">
    <property type="entry name" value="CYTOKINE-LIKE NUCLEAR FACTOR N-PAC"/>
    <property type="match status" value="1"/>
</dbReference>
<comment type="caution">
    <text evidence="2">The sequence shown here is derived from an EMBL/GenBank/DDBJ whole genome shotgun (WGS) entry which is preliminary data.</text>
</comment>
<dbReference type="Gene3D" id="3.30.1330.40">
    <property type="entry name" value="RutC-like"/>
    <property type="match status" value="1"/>
</dbReference>
<name>A0ABP6QFU9_9ACTN</name>
<dbReference type="SUPFAM" id="SSF51735">
    <property type="entry name" value="NAD(P)-binding Rossmann-fold domains"/>
    <property type="match status" value="1"/>
</dbReference>
<protein>
    <recommendedName>
        <fullName evidence="1">6-phosphogluconate dehydrogenase NADP-binding domain-containing protein</fullName>
    </recommendedName>
</protein>
<dbReference type="InterPro" id="IPR013328">
    <property type="entry name" value="6PGD_dom2"/>
</dbReference>
<proteinExistence type="predicted"/>